<dbReference type="STRING" id="1847728.BTM29_10545"/>
<gene>
    <name evidence="5" type="ORF">BTM29_10545</name>
</gene>
<dbReference type="EC" id="2.7.7.61" evidence="1"/>
<dbReference type="Pfam" id="PF03802">
    <property type="entry name" value="CitX"/>
    <property type="match status" value="1"/>
</dbReference>
<evidence type="ECO:0000256" key="4">
    <source>
        <dbReference type="ARBA" id="ARBA00048574"/>
    </source>
</evidence>
<keyword evidence="3" id="KW-0548">Nucleotidyltransferase</keyword>
<evidence type="ECO:0000313" key="6">
    <source>
        <dbReference type="Proteomes" id="UP000187499"/>
    </source>
</evidence>
<reference evidence="6" key="1">
    <citation type="submission" date="2016-12" db="EMBL/GenBank/DDBJ databases">
        <authorList>
            <person name="Jung M.Y."/>
            <person name="Lee S.H."/>
        </authorList>
    </citation>
    <scope>NUCLEOTIDE SEQUENCE [LARGE SCALE GENOMIC DNA]</scope>
    <source>
        <strain evidence="6">WiKim39</strain>
    </source>
</reference>
<dbReference type="OrthoDB" id="3196716at2"/>
<dbReference type="GO" id="GO:0050519">
    <property type="term" value="F:holo-citrate lyase synthase activity"/>
    <property type="evidence" value="ECO:0007669"/>
    <property type="project" value="UniProtKB-EC"/>
</dbReference>
<keyword evidence="6" id="KW-1185">Reference proteome</keyword>
<evidence type="ECO:0000313" key="5">
    <source>
        <dbReference type="EMBL" id="APX72964.1"/>
    </source>
</evidence>
<proteinExistence type="predicted"/>
<accession>A0A1P8Q532</accession>
<sequence length="170" mass="19160">MIDIFSEGFEQSDAQINFSHVANVGERKYLSDEVPDYGSLVSAKLNIPGPIKNNQYLSNIFEKGFTEFIKDFKIEKKIVWDIATGPQAFAIVGADAQIVKNSAVIFENINPLGVLFDIDVYIVHGDTLGALRRDDIRIPPRENIYKEATTLKEKRDIVCKLINKNIDVIE</sequence>
<evidence type="ECO:0000256" key="1">
    <source>
        <dbReference type="ARBA" id="ARBA00012524"/>
    </source>
</evidence>
<keyword evidence="2" id="KW-0808">Transferase</keyword>
<dbReference type="GO" id="GO:0051191">
    <property type="term" value="P:prosthetic group biosynthetic process"/>
    <property type="evidence" value="ECO:0007669"/>
    <property type="project" value="InterPro"/>
</dbReference>
<name>A0A1P8Q532_9LACO</name>
<dbReference type="EMBL" id="CP019323">
    <property type="protein sequence ID" value="APX72964.1"/>
    <property type="molecule type" value="Genomic_DNA"/>
</dbReference>
<dbReference type="Proteomes" id="UP000187499">
    <property type="component" value="Chromosome"/>
</dbReference>
<dbReference type="RefSeq" id="WP_076617320.1">
    <property type="nucleotide sequence ID" value="NZ_CP019323.1"/>
</dbReference>
<comment type="catalytic activity">
    <reaction evidence="4">
        <text>apo-[citrate lyase ACP] + 2'-(5''-triphospho-alpha-D-ribosyl)-3'-dephospho-CoA = holo-[citrate lyase ACP] + diphosphate</text>
        <dbReference type="Rhea" id="RHEA:16333"/>
        <dbReference type="Rhea" id="RHEA-COMP:10157"/>
        <dbReference type="Rhea" id="RHEA-COMP:10158"/>
        <dbReference type="ChEBI" id="CHEBI:29999"/>
        <dbReference type="ChEBI" id="CHEBI:33019"/>
        <dbReference type="ChEBI" id="CHEBI:61378"/>
        <dbReference type="ChEBI" id="CHEBI:82683"/>
        <dbReference type="EC" id="2.7.7.61"/>
    </reaction>
</comment>
<organism evidence="5 6">
    <name type="scientific">Companilactobacillus allii</name>
    <dbReference type="NCBI Taxonomy" id="1847728"/>
    <lineage>
        <taxon>Bacteria</taxon>
        <taxon>Bacillati</taxon>
        <taxon>Bacillota</taxon>
        <taxon>Bacilli</taxon>
        <taxon>Lactobacillales</taxon>
        <taxon>Lactobacillaceae</taxon>
        <taxon>Companilactobacillus</taxon>
    </lineage>
</organism>
<dbReference type="KEGG" id="lalw:BTM29_10545"/>
<dbReference type="InterPro" id="IPR005551">
    <property type="entry name" value="CitX"/>
</dbReference>
<evidence type="ECO:0000256" key="2">
    <source>
        <dbReference type="ARBA" id="ARBA00022679"/>
    </source>
</evidence>
<dbReference type="AlphaFoldDB" id="A0A1P8Q532"/>
<protein>
    <recommendedName>
        <fullName evidence="1">citrate lyase holo-[acyl-carrier protein] synthase</fullName>
        <ecNumber evidence="1">2.7.7.61</ecNumber>
    </recommendedName>
</protein>
<evidence type="ECO:0000256" key="3">
    <source>
        <dbReference type="ARBA" id="ARBA00022695"/>
    </source>
</evidence>